<dbReference type="OrthoDB" id="8453806at2"/>
<name>A0A506UFT2_9HYPH</name>
<dbReference type="Proteomes" id="UP000320314">
    <property type="component" value="Unassembled WGS sequence"/>
</dbReference>
<evidence type="ECO:0000256" key="1">
    <source>
        <dbReference type="SAM" id="SignalP"/>
    </source>
</evidence>
<evidence type="ECO:0000313" key="3">
    <source>
        <dbReference type="Proteomes" id="UP000320314"/>
    </source>
</evidence>
<keyword evidence="3" id="KW-1185">Reference proteome</keyword>
<dbReference type="AlphaFoldDB" id="A0A506UFT2"/>
<feature type="signal peptide" evidence="1">
    <location>
        <begin position="1"/>
        <end position="25"/>
    </location>
</feature>
<organism evidence="2 3">
    <name type="scientific">Pararhizobium mangrovi</name>
    <dbReference type="NCBI Taxonomy" id="2590452"/>
    <lineage>
        <taxon>Bacteria</taxon>
        <taxon>Pseudomonadati</taxon>
        <taxon>Pseudomonadota</taxon>
        <taxon>Alphaproteobacteria</taxon>
        <taxon>Hyphomicrobiales</taxon>
        <taxon>Rhizobiaceae</taxon>
        <taxon>Rhizobium/Agrobacterium group</taxon>
        <taxon>Pararhizobium</taxon>
    </lineage>
</organism>
<feature type="chain" id="PRO_5021241555" description="Antifreeze protein" evidence="1">
    <location>
        <begin position="26"/>
        <end position="111"/>
    </location>
</feature>
<reference evidence="2 3" key="1">
    <citation type="submission" date="2019-06" db="EMBL/GenBank/DDBJ databases">
        <authorList>
            <person name="Li M."/>
        </authorList>
    </citation>
    <scope>NUCLEOTIDE SEQUENCE [LARGE SCALE GENOMIC DNA]</scope>
    <source>
        <strain evidence="2 3">BGMRC6574</strain>
    </source>
</reference>
<protein>
    <recommendedName>
        <fullName evidence="4">Antifreeze protein</fullName>
    </recommendedName>
</protein>
<evidence type="ECO:0000313" key="2">
    <source>
        <dbReference type="EMBL" id="TPW31905.1"/>
    </source>
</evidence>
<proteinExistence type="predicted"/>
<gene>
    <name evidence="2" type="ORF">FJU11_02805</name>
</gene>
<evidence type="ECO:0008006" key="4">
    <source>
        <dbReference type="Google" id="ProtNLM"/>
    </source>
</evidence>
<keyword evidence="1" id="KW-0732">Signal</keyword>
<accession>A0A506UFT2</accession>
<dbReference type="EMBL" id="VHLH01000003">
    <property type="protein sequence ID" value="TPW31905.1"/>
    <property type="molecule type" value="Genomic_DNA"/>
</dbReference>
<dbReference type="RefSeq" id="WP_141165501.1">
    <property type="nucleotide sequence ID" value="NZ_VHLH01000003.1"/>
</dbReference>
<comment type="caution">
    <text evidence="2">The sequence shown here is derived from an EMBL/GenBank/DDBJ whole genome shotgun (WGS) entry which is preliminary data.</text>
</comment>
<sequence length="111" mass="12640">MFSKLSSIAVIVALSLAGSVAPSFAQNLGIEIGPNGVRTYDPNPPRYRHREYRRYDRGRCYGRQAEDIAARYGFYRPRVVHVGRTVVVEGYTRRGIGRMRFANEYGCPILR</sequence>